<gene>
    <name evidence="1" type="ORF">ETF27_09880</name>
</gene>
<dbReference type="RefSeq" id="WP_130828752.1">
    <property type="nucleotide sequence ID" value="NZ_SDIK01000085.1"/>
</dbReference>
<protein>
    <submittedName>
        <fullName evidence="1">Uncharacterized protein</fullName>
    </submittedName>
</protein>
<proteinExistence type="predicted"/>
<name>A0A5C8GAQ4_9BACT</name>
<comment type="caution">
    <text evidence="1">The sequence shown here is derived from an EMBL/GenBank/DDBJ whole genome shotgun (WGS) entry which is preliminary data.</text>
</comment>
<dbReference type="Proteomes" id="UP000321612">
    <property type="component" value="Unassembled WGS sequence"/>
</dbReference>
<dbReference type="EMBL" id="SDIK01000085">
    <property type="protein sequence ID" value="TXJ59043.1"/>
    <property type="molecule type" value="Genomic_DNA"/>
</dbReference>
<keyword evidence="2" id="KW-1185">Reference proteome</keyword>
<evidence type="ECO:0000313" key="1">
    <source>
        <dbReference type="EMBL" id="TXJ59043.1"/>
    </source>
</evidence>
<sequence>MDIILRNFFSIIRSGAFNDKTGIEVMSPFKWRRLFLMVEAQNVVSIFVRGVNANSDNEKLNLPQDLIQKIQQKLKTSQEKGTKQDSHKIYLSNRLYNRRLKKVIEKEIHSIDTSIEALDILKIIIYNTNSMLNNGISLSGIIKLGQYLRTKGDKVDFIKLENWLIYLNLVRMAQLQGSILITFFGFEKNELPFVKKEEPKANTLTIKAVSNLAKDTTEEWHFKQDSVGFVRNNGAMLRKNLRRSFRYLQYAPLETTSNFLHNFIKSLSEIEE</sequence>
<accession>A0A5C8GAQ4</accession>
<dbReference type="OrthoDB" id="1081769at2"/>
<reference evidence="2" key="1">
    <citation type="submission" date="2019-05" db="EMBL/GenBank/DDBJ databases">
        <title>Prevotella brunnea sp. nov., isolated from a wound of a patient.</title>
        <authorList>
            <person name="Buhl M."/>
        </authorList>
    </citation>
    <scope>NUCLEOTIDE SEQUENCE [LARGE SCALE GENOMIC DNA]</scope>
    <source>
        <strain evidence="2">A2672</strain>
    </source>
</reference>
<evidence type="ECO:0000313" key="2">
    <source>
        <dbReference type="Proteomes" id="UP000321612"/>
    </source>
</evidence>
<dbReference type="AlphaFoldDB" id="A0A5C8GAQ4"/>
<organism evidence="1 2">
    <name type="scientific">Prevotella brunnea</name>
    <dbReference type="NCBI Taxonomy" id="2508867"/>
    <lineage>
        <taxon>Bacteria</taxon>
        <taxon>Pseudomonadati</taxon>
        <taxon>Bacteroidota</taxon>
        <taxon>Bacteroidia</taxon>
        <taxon>Bacteroidales</taxon>
        <taxon>Prevotellaceae</taxon>
        <taxon>Prevotella</taxon>
    </lineage>
</organism>